<feature type="domain" description="RlpA-like protein double-psi beta-barrel" evidence="2">
    <location>
        <begin position="13"/>
        <end position="102"/>
    </location>
</feature>
<dbReference type="STRING" id="1882483.A0A317Y0Q9"/>
<evidence type="ECO:0000259" key="2">
    <source>
        <dbReference type="Pfam" id="PF03330"/>
    </source>
</evidence>
<dbReference type="CDD" id="cd22191">
    <property type="entry name" value="DPBB_RlpA_EXP_N-like"/>
    <property type="match status" value="1"/>
</dbReference>
<dbReference type="OrthoDB" id="623670at2759"/>
<feature type="non-terminal residue" evidence="3">
    <location>
        <position position="105"/>
    </location>
</feature>
<dbReference type="Proteomes" id="UP000246740">
    <property type="component" value="Unassembled WGS sequence"/>
</dbReference>
<dbReference type="InterPro" id="IPR009009">
    <property type="entry name" value="RlpA-like_DPBB"/>
</dbReference>
<dbReference type="InterPro" id="IPR051477">
    <property type="entry name" value="Expansin_CellWall"/>
</dbReference>
<dbReference type="PANTHER" id="PTHR31836:SF25">
    <property type="entry name" value="RLPA-LIKE PROTEIN DOUBLE-PSI BETA-BARREL DOMAIN-CONTAINING PROTEIN"/>
    <property type="match status" value="1"/>
</dbReference>
<name>A0A317Y0Q9_9BASI</name>
<evidence type="ECO:0000313" key="4">
    <source>
        <dbReference type="Proteomes" id="UP000246740"/>
    </source>
</evidence>
<dbReference type="Gene3D" id="2.40.40.10">
    <property type="entry name" value="RlpA-like domain"/>
    <property type="match status" value="1"/>
</dbReference>
<reference evidence="3 4" key="1">
    <citation type="journal article" date="2018" name="Mol. Biol. Evol.">
        <title>Broad Genomic Sampling Reveals a Smut Pathogenic Ancestry of the Fungal Clade Ustilaginomycotina.</title>
        <authorList>
            <person name="Kijpornyongpan T."/>
            <person name="Mondo S.J."/>
            <person name="Barry K."/>
            <person name="Sandor L."/>
            <person name="Lee J."/>
            <person name="Lipzen A."/>
            <person name="Pangilinan J."/>
            <person name="LaButti K."/>
            <person name="Hainaut M."/>
            <person name="Henrissat B."/>
            <person name="Grigoriev I.V."/>
            <person name="Spatafora J.W."/>
            <person name="Aime M.C."/>
        </authorList>
    </citation>
    <scope>NUCLEOTIDE SEQUENCE [LARGE SCALE GENOMIC DNA]</scope>
    <source>
        <strain evidence="3 4">MCA 3645</strain>
    </source>
</reference>
<dbReference type="InterPro" id="IPR036908">
    <property type="entry name" value="RlpA-like_sf"/>
</dbReference>
<sequence length="105" mass="11168">SHGSSGGNGKYRGKGTWYKPHTRGACGSMDHSSEYIVALSSDIYSGGKHCFRGVRVCEAGSGNCVNAKVSDLCPGCKHQSLDMSPPVFRALAPMDQGVIDIVWSF</sequence>
<dbReference type="Pfam" id="PF03330">
    <property type="entry name" value="DPBB_1"/>
    <property type="match status" value="1"/>
</dbReference>
<dbReference type="PANTHER" id="PTHR31836">
    <property type="match status" value="1"/>
</dbReference>
<evidence type="ECO:0000313" key="3">
    <source>
        <dbReference type="EMBL" id="PWZ03653.1"/>
    </source>
</evidence>
<dbReference type="EMBL" id="KZ819188">
    <property type="protein sequence ID" value="PWZ03653.1"/>
    <property type="molecule type" value="Genomic_DNA"/>
</dbReference>
<organism evidence="3 4">
    <name type="scientific">Testicularia cyperi</name>
    <dbReference type="NCBI Taxonomy" id="1882483"/>
    <lineage>
        <taxon>Eukaryota</taxon>
        <taxon>Fungi</taxon>
        <taxon>Dikarya</taxon>
        <taxon>Basidiomycota</taxon>
        <taxon>Ustilaginomycotina</taxon>
        <taxon>Ustilaginomycetes</taxon>
        <taxon>Ustilaginales</taxon>
        <taxon>Anthracoideaceae</taxon>
        <taxon>Testicularia</taxon>
    </lineage>
</organism>
<protein>
    <submittedName>
        <fullName evidence="3">Non-catalytic module family EXPN</fullName>
    </submittedName>
</protein>
<keyword evidence="1" id="KW-0732">Signal</keyword>
<proteinExistence type="predicted"/>
<dbReference type="InParanoid" id="A0A317Y0Q9"/>
<evidence type="ECO:0000256" key="1">
    <source>
        <dbReference type="ARBA" id="ARBA00022729"/>
    </source>
</evidence>
<keyword evidence="4" id="KW-1185">Reference proteome</keyword>
<feature type="non-terminal residue" evidence="3">
    <location>
        <position position="1"/>
    </location>
</feature>
<dbReference type="SUPFAM" id="SSF50685">
    <property type="entry name" value="Barwin-like endoglucanases"/>
    <property type="match status" value="1"/>
</dbReference>
<dbReference type="AlphaFoldDB" id="A0A317Y0Q9"/>
<gene>
    <name evidence="3" type="ORF">BCV70DRAFT_149797</name>
</gene>
<accession>A0A317Y0Q9</accession>